<sequence length="111" mass="13368">MNLDLAKQSYNISCDRIKQLNDKYKTENDLFINKQFNCSNIMNIDDHDINNDKKYIKYINNLYITKKSCFYKSTEPDDFKWTSVFNNDLIKDANTRALFNENTRQKILTRY</sequence>
<name>A0A6C0EN90_9ZZZZ</name>
<dbReference type="AlphaFoldDB" id="A0A6C0EN90"/>
<protein>
    <submittedName>
        <fullName evidence="1">Uncharacterized protein</fullName>
    </submittedName>
</protein>
<accession>A0A6C0EN90</accession>
<dbReference type="EMBL" id="MN738902">
    <property type="protein sequence ID" value="QHT30507.1"/>
    <property type="molecule type" value="Genomic_DNA"/>
</dbReference>
<reference evidence="1" key="1">
    <citation type="journal article" date="2020" name="Nature">
        <title>Giant virus diversity and host interactions through global metagenomics.</title>
        <authorList>
            <person name="Schulz F."/>
            <person name="Roux S."/>
            <person name="Paez-Espino D."/>
            <person name="Jungbluth S."/>
            <person name="Walsh D.A."/>
            <person name="Denef V.J."/>
            <person name="McMahon K.D."/>
            <person name="Konstantinidis K.T."/>
            <person name="Eloe-Fadrosh E.A."/>
            <person name="Kyrpides N.C."/>
            <person name="Woyke T."/>
        </authorList>
    </citation>
    <scope>NUCLEOTIDE SEQUENCE</scope>
    <source>
        <strain evidence="1">GVMAG-M-3300009151-35</strain>
    </source>
</reference>
<evidence type="ECO:0000313" key="1">
    <source>
        <dbReference type="EMBL" id="QHT30507.1"/>
    </source>
</evidence>
<organism evidence="1">
    <name type="scientific">viral metagenome</name>
    <dbReference type="NCBI Taxonomy" id="1070528"/>
    <lineage>
        <taxon>unclassified sequences</taxon>
        <taxon>metagenomes</taxon>
        <taxon>organismal metagenomes</taxon>
    </lineage>
</organism>
<proteinExistence type="predicted"/>